<feature type="compositionally biased region" description="Basic and acidic residues" evidence="1">
    <location>
        <begin position="52"/>
        <end position="64"/>
    </location>
</feature>
<keyword evidence="4" id="KW-1185">Reference proteome</keyword>
<name>A0A8J5K118_HOMAM</name>
<evidence type="ECO:0000313" key="3">
    <source>
        <dbReference type="EMBL" id="KAG7169491.1"/>
    </source>
</evidence>
<dbReference type="EMBL" id="JAHLQT010024175">
    <property type="protein sequence ID" value="KAG7165528.1"/>
    <property type="molecule type" value="Genomic_DNA"/>
</dbReference>
<evidence type="ECO:0000313" key="2">
    <source>
        <dbReference type="EMBL" id="KAG7165528.1"/>
    </source>
</evidence>
<dbReference type="EMBL" id="JAHLQT010016333">
    <property type="protein sequence ID" value="KAG7169491.1"/>
    <property type="molecule type" value="Genomic_DNA"/>
</dbReference>
<evidence type="ECO:0000313" key="4">
    <source>
        <dbReference type="Proteomes" id="UP000747542"/>
    </source>
</evidence>
<proteinExistence type="predicted"/>
<evidence type="ECO:0000256" key="1">
    <source>
        <dbReference type="SAM" id="MobiDB-lite"/>
    </source>
</evidence>
<comment type="caution">
    <text evidence="2">The sequence shown here is derived from an EMBL/GenBank/DDBJ whole genome shotgun (WGS) entry which is preliminary data.</text>
</comment>
<dbReference type="AlphaFoldDB" id="A0A8J5K118"/>
<organism evidence="2 4">
    <name type="scientific">Homarus americanus</name>
    <name type="common">American lobster</name>
    <dbReference type="NCBI Taxonomy" id="6706"/>
    <lineage>
        <taxon>Eukaryota</taxon>
        <taxon>Metazoa</taxon>
        <taxon>Ecdysozoa</taxon>
        <taxon>Arthropoda</taxon>
        <taxon>Crustacea</taxon>
        <taxon>Multicrustacea</taxon>
        <taxon>Malacostraca</taxon>
        <taxon>Eumalacostraca</taxon>
        <taxon>Eucarida</taxon>
        <taxon>Decapoda</taxon>
        <taxon>Pleocyemata</taxon>
        <taxon>Astacidea</taxon>
        <taxon>Nephropoidea</taxon>
        <taxon>Nephropidae</taxon>
        <taxon>Homarus</taxon>
    </lineage>
</organism>
<protein>
    <submittedName>
        <fullName evidence="2">Uncharacterized protein</fullName>
    </submittedName>
</protein>
<feature type="region of interest" description="Disordered" evidence="1">
    <location>
        <begin position="36"/>
        <end position="73"/>
    </location>
</feature>
<accession>A0A8J5K118</accession>
<gene>
    <name evidence="3" type="ORF">Hamer_G027109</name>
    <name evidence="2" type="ORF">Hamer_G027217</name>
</gene>
<sequence>MMKYKTPKESEFNHAYEVALELEYKNIKFRVKPNLVGDLILPPPPRPQHSQDPQRGHQPQREDGQDNTIRPRG</sequence>
<dbReference type="Proteomes" id="UP000747542">
    <property type="component" value="Unassembled WGS sequence"/>
</dbReference>
<reference evidence="2" key="1">
    <citation type="journal article" date="2021" name="Sci. Adv.">
        <title>The American lobster genome reveals insights on longevity, neural, and immune adaptations.</title>
        <authorList>
            <person name="Polinski J.M."/>
            <person name="Zimin A.V."/>
            <person name="Clark K.F."/>
            <person name="Kohn A.B."/>
            <person name="Sadowski N."/>
            <person name="Timp W."/>
            <person name="Ptitsyn A."/>
            <person name="Khanna P."/>
            <person name="Romanova D.Y."/>
            <person name="Williams P."/>
            <person name="Greenwood S.J."/>
            <person name="Moroz L.L."/>
            <person name="Walt D.R."/>
            <person name="Bodnar A.G."/>
        </authorList>
    </citation>
    <scope>NUCLEOTIDE SEQUENCE</scope>
    <source>
        <strain evidence="2">GMGI-L3</strain>
    </source>
</reference>